<dbReference type="PANTHER" id="PTHR21324">
    <property type="entry name" value="FASTING-INDUCIBLE INTEGRAL MEMBRANE PROTEIN TM6P1-RELATED"/>
    <property type="match status" value="1"/>
</dbReference>
<keyword evidence="8" id="KW-1185">Reference proteome</keyword>
<evidence type="ECO:0000313" key="10">
    <source>
        <dbReference type="RefSeq" id="XP_029025382.1"/>
    </source>
</evidence>
<evidence type="ECO:0000259" key="7">
    <source>
        <dbReference type="Pfam" id="PF10277"/>
    </source>
</evidence>
<dbReference type="GO" id="GO:0005886">
    <property type="term" value="C:plasma membrane"/>
    <property type="evidence" value="ECO:0007669"/>
    <property type="project" value="TreeGrafter"/>
</dbReference>
<comment type="similarity">
    <text evidence="2">Belongs to the DRAM/TMEM150 family.</text>
</comment>
<name>A0A6P7NZD8_BETSP</name>
<comment type="subcellular location">
    <subcellularLocation>
        <location evidence="1">Endomembrane system</location>
        <topology evidence="1">Multi-pass membrane protein</topology>
    </subcellularLocation>
</comment>
<dbReference type="Pfam" id="PF10277">
    <property type="entry name" value="Frag1"/>
    <property type="match status" value="1"/>
</dbReference>
<dbReference type="AlphaFoldDB" id="A0A6P7NZD8"/>
<protein>
    <submittedName>
        <fullName evidence="9 10">Transmembrane protein 150C-like</fullName>
    </submittedName>
</protein>
<proteinExistence type="inferred from homology"/>
<dbReference type="GO" id="GO:0012505">
    <property type="term" value="C:endomembrane system"/>
    <property type="evidence" value="ECO:0007669"/>
    <property type="project" value="UniProtKB-SubCell"/>
</dbReference>
<dbReference type="KEGG" id="bspl:114867140"/>
<dbReference type="GeneID" id="114867140"/>
<gene>
    <name evidence="9 10" type="primary">LOC114867140</name>
</gene>
<evidence type="ECO:0000256" key="1">
    <source>
        <dbReference type="ARBA" id="ARBA00004127"/>
    </source>
</evidence>
<feature type="transmembrane region" description="Helical" evidence="6">
    <location>
        <begin position="100"/>
        <end position="121"/>
    </location>
</feature>
<dbReference type="InterPro" id="IPR050911">
    <property type="entry name" value="DRAM/TMEM150_Autophagy_Mod"/>
</dbReference>
<reference evidence="9 10" key="1">
    <citation type="submission" date="2025-04" db="UniProtKB">
        <authorList>
            <consortium name="RefSeq"/>
        </authorList>
    </citation>
    <scope>IDENTIFICATION</scope>
</reference>
<evidence type="ECO:0000256" key="5">
    <source>
        <dbReference type="ARBA" id="ARBA00023136"/>
    </source>
</evidence>
<feature type="transmembrane region" description="Helical" evidence="6">
    <location>
        <begin position="196"/>
        <end position="214"/>
    </location>
</feature>
<sequence>MALNCSPWVLLPPVYSICTAAGLWIAYFVALKNDKILPLTSEYRRRNGSFYAPYISNTGNFPPGSCIFSEVTNLAAFLGSFVAVLRFLQLRHTTKAWLNVVSLVAFTASCLGLTLVGNFQLMTQKTVHNFGSLMMFGLAILYCWVQSYITLKVNLMNEGKMAAIVRFLLSGSITVCTVIYFSLLSQRLHMHAARCQWASAMLLLTFLGTFAVEFRHCHFDVMFTEKHGRPISTSESLAEDAGHLPNQL</sequence>
<keyword evidence="3 6" id="KW-0812">Transmembrane</keyword>
<dbReference type="RefSeq" id="XP_029025382.1">
    <property type="nucleotide sequence ID" value="XM_029169549.3"/>
</dbReference>
<dbReference type="OrthoDB" id="9865811at2759"/>
<organism evidence="8 10">
    <name type="scientific">Betta splendens</name>
    <name type="common">Siamese fighting fish</name>
    <dbReference type="NCBI Taxonomy" id="158456"/>
    <lineage>
        <taxon>Eukaryota</taxon>
        <taxon>Metazoa</taxon>
        <taxon>Chordata</taxon>
        <taxon>Craniata</taxon>
        <taxon>Vertebrata</taxon>
        <taxon>Euteleostomi</taxon>
        <taxon>Actinopterygii</taxon>
        <taxon>Neopterygii</taxon>
        <taxon>Teleostei</taxon>
        <taxon>Neoteleostei</taxon>
        <taxon>Acanthomorphata</taxon>
        <taxon>Anabantaria</taxon>
        <taxon>Anabantiformes</taxon>
        <taxon>Anabantoidei</taxon>
        <taxon>Osphronemidae</taxon>
        <taxon>Betta</taxon>
    </lineage>
</organism>
<feature type="transmembrane region" description="Helical" evidence="6">
    <location>
        <begin position="67"/>
        <end position="88"/>
    </location>
</feature>
<accession>A0A6P7NZD8</accession>
<feature type="transmembrane region" description="Helical" evidence="6">
    <location>
        <begin position="163"/>
        <end position="184"/>
    </location>
</feature>
<evidence type="ECO:0000313" key="9">
    <source>
        <dbReference type="RefSeq" id="XP_029025381.1"/>
    </source>
</evidence>
<keyword evidence="5 6" id="KW-0472">Membrane</keyword>
<evidence type="ECO:0000256" key="4">
    <source>
        <dbReference type="ARBA" id="ARBA00022989"/>
    </source>
</evidence>
<feature type="transmembrane region" description="Helical" evidence="6">
    <location>
        <begin position="7"/>
        <end position="30"/>
    </location>
</feature>
<evidence type="ECO:0000256" key="2">
    <source>
        <dbReference type="ARBA" id="ARBA00006565"/>
    </source>
</evidence>
<evidence type="ECO:0000256" key="6">
    <source>
        <dbReference type="SAM" id="Phobius"/>
    </source>
</evidence>
<feature type="domain" description="CWH43-like N-terminal" evidence="7">
    <location>
        <begin position="8"/>
        <end position="216"/>
    </location>
</feature>
<dbReference type="RefSeq" id="XP_029025381.1">
    <property type="nucleotide sequence ID" value="XM_029169548.3"/>
</dbReference>
<feature type="transmembrane region" description="Helical" evidence="6">
    <location>
        <begin position="133"/>
        <end position="151"/>
    </location>
</feature>
<evidence type="ECO:0000256" key="3">
    <source>
        <dbReference type="ARBA" id="ARBA00022692"/>
    </source>
</evidence>
<keyword evidence="4 6" id="KW-1133">Transmembrane helix</keyword>
<dbReference type="InterPro" id="IPR019402">
    <property type="entry name" value="CWH43_N"/>
</dbReference>
<evidence type="ECO:0000313" key="8">
    <source>
        <dbReference type="Proteomes" id="UP000515150"/>
    </source>
</evidence>
<dbReference type="PANTHER" id="PTHR21324:SF7">
    <property type="entry name" value="TRANSMEMBRANE PROTEIN 150C"/>
    <property type="match status" value="1"/>
</dbReference>
<dbReference type="Proteomes" id="UP000515150">
    <property type="component" value="Chromosome 12"/>
</dbReference>